<comment type="similarity">
    <text evidence="1">Belongs to the sigma-70 factor family. ECF subfamily.</text>
</comment>
<dbReference type="RefSeq" id="WP_229658043.1">
    <property type="nucleotide sequence ID" value="NZ_BMID01000001.1"/>
</dbReference>
<dbReference type="NCBIfam" id="TIGR02937">
    <property type="entry name" value="sigma70-ECF"/>
    <property type="match status" value="1"/>
</dbReference>
<dbReference type="Gene3D" id="1.10.10.10">
    <property type="entry name" value="Winged helix-like DNA-binding domain superfamily/Winged helix DNA-binding domain"/>
    <property type="match status" value="1"/>
</dbReference>
<dbReference type="SUPFAM" id="SSF88946">
    <property type="entry name" value="Sigma2 domain of RNA polymerase sigma factors"/>
    <property type="match status" value="1"/>
</dbReference>
<dbReference type="Proteomes" id="UP000603317">
    <property type="component" value="Unassembled WGS sequence"/>
</dbReference>
<gene>
    <name evidence="8" type="ORF">GCM10010923_04310</name>
</gene>
<keyword evidence="9" id="KW-1185">Reference proteome</keyword>
<dbReference type="InterPro" id="IPR007627">
    <property type="entry name" value="RNA_pol_sigma70_r2"/>
</dbReference>
<organism evidence="8 9">
    <name type="scientific">Blastomonas marina</name>
    <dbReference type="NCBI Taxonomy" id="1867408"/>
    <lineage>
        <taxon>Bacteria</taxon>
        <taxon>Pseudomonadati</taxon>
        <taxon>Pseudomonadota</taxon>
        <taxon>Alphaproteobacteria</taxon>
        <taxon>Sphingomonadales</taxon>
        <taxon>Sphingomonadaceae</taxon>
        <taxon>Blastomonas</taxon>
    </lineage>
</organism>
<evidence type="ECO:0000256" key="4">
    <source>
        <dbReference type="ARBA" id="ARBA00023125"/>
    </source>
</evidence>
<dbReference type="InterPro" id="IPR013249">
    <property type="entry name" value="RNA_pol_sigma70_r4_t2"/>
</dbReference>
<dbReference type="PANTHER" id="PTHR43133">
    <property type="entry name" value="RNA POLYMERASE ECF-TYPE SIGMA FACTO"/>
    <property type="match status" value="1"/>
</dbReference>
<proteinExistence type="inferred from homology"/>
<dbReference type="Pfam" id="PF08281">
    <property type="entry name" value="Sigma70_r4_2"/>
    <property type="match status" value="1"/>
</dbReference>
<accession>A0ABQ1F4X1</accession>
<comment type="caution">
    <text evidence="8">The sequence shown here is derived from an EMBL/GenBank/DDBJ whole genome shotgun (WGS) entry which is preliminary data.</text>
</comment>
<dbReference type="Pfam" id="PF04542">
    <property type="entry name" value="Sigma70_r2"/>
    <property type="match status" value="1"/>
</dbReference>
<dbReference type="PANTHER" id="PTHR43133:SF8">
    <property type="entry name" value="RNA POLYMERASE SIGMA FACTOR HI_1459-RELATED"/>
    <property type="match status" value="1"/>
</dbReference>
<keyword evidence="3" id="KW-0731">Sigma factor</keyword>
<dbReference type="EMBL" id="BMID01000001">
    <property type="protein sequence ID" value="GFZ99164.1"/>
    <property type="molecule type" value="Genomic_DNA"/>
</dbReference>
<keyword evidence="4" id="KW-0238">DNA-binding</keyword>
<dbReference type="Gene3D" id="1.10.1740.10">
    <property type="match status" value="1"/>
</dbReference>
<reference evidence="9" key="1">
    <citation type="journal article" date="2019" name="Int. J. Syst. Evol. Microbiol.">
        <title>The Global Catalogue of Microorganisms (GCM) 10K type strain sequencing project: providing services to taxonomists for standard genome sequencing and annotation.</title>
        <authorList>
            <consortium name="The Broad Institute Genomics Platform"/>
            <consortium name="The Broad Institute Genome Sequencing Center for Infectious Disease"/>
            <person name="Wu L."/>
            <person name="Ma J."/>
        </authorList>
    </citation>
    <scope>NUCLEOTIDE SEQUENCE [LARGE SCALE GENOMIC DNA]</scope>
    <source>
        <strain evidence="9">CGMCC 1.15297</strain>
    </source>
</reference>
<evidence type="ECO:0000256" key="2">
    <source>
        <dbReference type="ARBA" id="ARBA00023015"/>
    </source>
</evidence>
<name>A0ABQ1F4X1_9SPHN</name>
<dbReference type="SUPFAM" id="SSF88659">
    <property type="entry name" value="Sigma3 and sigma4 domains of RNA polymerase sigma factors"/>
    <property type="match status" value="1"/>
</dbReference>
<evidence type="ECO:0000313" key="9">
    <source>
        <dbReference type="Proteomes" id="UP000603317"/>
    </source>
</evidence>
<protein>
    <submittedName>
        <fullName evidence="8">RNA polymerase sigma subunit ECF family protein</fullName>
    </submittedName>
</protein>
<dbReference type="InterPro" id="IPR039425">
    <property type="entry name" value="RNA_pol_sigma-70-like"/>
</dbReference>
<evidence type="ECO:0000259" key="7">
    <source>
        <dbReference type="Pfam" id="PF08281"/>
    </source>
</evidence>
<dbReference type="InterPro" id="IPR013324">
    <property type="entry name" value="RNA_pol_sigma_r3/r4-like"/>
</dbReference>
<evidence type="ECO:0000256" key="3">
    <source>
        <dbReference type="ARBA" id="ARBA00023082"/>
    </source>
</evidence>
<sequence>MTAHRSTDALHDEWLVVRLQQGDRAAAGELAANWQPRLMRTARRYLGEEAGVEASVQESWLAILRGVGGLRDPSRFAPWAFGILRRKCTDRVRQAVRDRGRTVELEDAPIAPPQEDAAAIRGAMASLPPDQRFAAQLFYIEGLTLAEIAEAQDVPQGTAKSRLFHARRKLKAALSGDDQ</sequence>
<dbReference type="CDD" id="cd06171">
    <property type="entry name" value="Sigma70_r4"/>
    <property type="match status" value="1"/>
</dbReference>
<dbReference type="InterPro" id="IPR036388">
    <property type="entry name" value="WH-like_DNA-bd_sf"/>
</dbReference>
<evidence type="ECO:0000256" key="1">
    <source>
        <dbReference type="ARBA" id="ARBA00010641"/>
    </source>
</evidence>
<evidence type="ECO:0000313" key="8">
    <source>
        <dbReference type="EMBL" id="GFZ99164.1"/>
    </source>
</evidence>
<keyword evidence="5" id="KW-0804">Transcription</keyword>
<evidence type="ECO:0000259" key="6">
    <source>
        <dbReference type="Pfam" id="PF04542"/>
    </source>
</evidence>
<feature type="domain" description="RNA polymerase sigma factor 70 region 4 type 2" evidence="7">
    <location>
        <begin position="119"/>
        <end position="170"/>
    </location>
</feature>
<dbReference type="InterPro" id="IPR014284">
    <property type="entry name" value="RNA_pol_sigma-70_dom"/>
</dbReference>
<keyword evidence="2" id="KW-0805">Transcription regulation</keyword>
<dbReference type="InterPro" id="IPR013325">
    <property type="entry name" value="RNA_pol_sigma_r2"/>
</dbReference>
<feature type="domain" description="RNA polymerase sigma-70 region 2" evidence="6">
    <location>
        <begin position="33"/>
        <end position="96"/>
    </location>
</feature>
<evidence type="ECO:0000256" key="5">
    <source>
        <dbReference type="ARBA" id="ARBA00023163"/>
    </source>
</evidence>